<evidence type="ECO:0000313" key="1">
    <source>
        <dbReference type="EMBL" id="MDT7828643.1"/>
    </source>
</evidence>
<protein>
    <submittedName>
        <fullName evidence="1">Uncharacterized protein</fullName>
    </submittedName>
</protein>
<keyword evidence="2" id="KW-1185">Reference proteome</keyword>
<gene>
    <name evidence="1" type="ORF">RQM65_08205</name>
</gene>
<comment type="caution">
    <text evidence="1">The sequence shown here is derived from an EMBL/GenBank/DDBJ whole genome shotgun (WGS) entry which is preliminary data.</text>
</comment>
<sequence>MKKTSVIRSFRFSIVFFLFLAVATLRPIDRNSYGTQPDSHLRGFSALPSDGFVFEYGETAVIDAGGAGWDGLAYHLNGLAAAEWVD</sequence>
<reference evidence="1 2" key="1">
    <citation type="submission" date="2023-09" db="EMBL/GenBank/DDBJ databases">
        <title>Novel taxa isolated from Blanes Bay.</title>
        <authorList>
            <person name="Rey-Velasco X."/>
            <person name="Lucena T."/>
        </authorList>
    </citation>
    <scope>NUCLEOTIDE SEQUENCE [LARGE SCALE GENOMIC DNA]</scope>
    <source>
        <strain evidence="1 2">S334</strain>
    </source>
</reference>
<dbReference type="RefSeq" id="WP_314014061.1">
    <property type="nucleotide sequence ID" value="NZ_JAVTTP010000001.1"/>
</dbReference>
<organism evidence="1 2">
    <name type="scientific">Pricia mediterranea</name>
    <dbReference type="NCBI Taxonomy" id="3076079"/>
    <lineage>
        <taxon>Bacteria</taxon>
        <taxon>Pseudomonadati</taxon>
        <taxon>Bacteroidota</taxon>
        <taxon>Flavobacteriia</taxon>
        <taxon>Flavobacteriales</taxon>
        <taxon>Flavobacteriaceae</taxon>
        <taxon>Pricia</taxon>
    </lineage>
</organism>
<proteinExistence type="predicted"/>
<dbReference type="Proteomes" id="UP001250656">
    <property type="component" value="Unassembled WGS sequence"/>
</dbReference>
<accession>A0ABU3L5J1</accession>
<name>A0ABU3L5J1_9FLAO</name>
<dbReference type="EMBL" id="JAVTTP010000001">
    <property type="protein sequence ID" value="MDT7828643.1"/>
    <property type="molecule type" value="Genomic_DNA"/>
</dbReference>
<evidence type="ECO:0000313" key="2">
    <source>
        <dbReference type="Proteomes" id="UP001250656"/>
    </source>
</evidence>